<dbReference type="STRING" id="1672749.BJF92_14045"/>
<dbReference type="InterPro" id="IPR019056">
    <property type="entry name" value="Phage_TAC_6"/>
</dbReference>
<name>A0A1Q9AIA1_9HYPH</name>
<gene>
    <name evidence="2" type="ORF">BJF92_14045</name>
</gene>
<dbReference type="Pfam" id="PF09550">
    <property type="entry name" value="Phage_TAC_6"/>
    <property type="match status" value="1"/>
</dbReference>
<comment type="caution">
    <text evidence="2">The sequence shown here is derived from an EMBL/GenBank/DDBJ whole genome shotgun (WGS) entry which is preliminary data.</text>
</comment>
<proteinExistence type="predicted"/>
<evidence type="ECO:0008006" key="4">
    <source>
        <dbReference type="Google" id="ProtNLM"/>
    </source>
</evidence>
<dbReference type="InterPro" id="IPR011739">
    <property type="entry name" value="GTA_rcc01693"/>
</dbReference>
<dbReference type="AlphaFoldDB" id="A0A1Q9AIA1"/>
<protein>
    <recommendedName>
        <fullName evidence="4">Phage tail assembly chaperone</fullName>
    </recommendedName>
</protein>
<organism evidence="2 3">
    <name type="scientific">Xaviernesmea rhizosphaerae</name>
    <dbReference type="NCBI Taxonomy" id="1672749"/>
    <lineage>
        <taxon>Bacteria</taxon>
        <taxon>Pseudomonadati</taxon>
        <taxon>Pseudomonadota</taxon>
        <taxon>Alphaproteobacteria</taxon>
        <taxon>Hyphomicrobiales</taxon>
        <taxon>Rhizobiaceae</taxon>
        <taxon>Rhizobium/Agrobacterium group</taxon>
        <taxon>Xaviernesmea</taxon>
    </lineage>
</organism>
<evidence type="ECO:0000313" key="3">
    <source>
        <dbReference type="Proteomes" id="UP000186143"/>
    </source>
</evidence>
<reference evidence="2 3" key="1">
    <citation type="submission" date="2016-09" db="EMBL/GenBank/DDBJ databases">
        <title>Rhizobium sp. nov., a novel species isolated from the rice rhizosphere.</title>
        <authorList>
            <person name="Zhao J."/>
            <person name="Zhang X."/>
        </authorList>
    </citation>
    <scope>NUCLEOTIDE SEQUENCE [LARGE SCALE GENOMIC DNA]</scope>
    <source>
        <strain evidence="2 3">MH17</strain>
    </source>
</reference>
<evidence type="ECO:0000256" key="1">
    <source>
        <dbReference type="SAM" id="MobiDB-lite"/>
    </source>
</evidence>
<dbReference type="NCBIfam" id="TIGR02216">
    <property type="entry name" value="phage_TIGR02216"/>
    <property type="match status" value="1"/>
</dbReference>
<sequence>MHAGLCRLRLHPDLFWRLTPVELAAATGAFAPEEAVPARNDLAALMAAYPDAPSSAGLDGDAASSPFFAGEPQ</sequence>
<feature type="compositionally biased region" description="Low complexity" evidence="1">
    <location>
        <begin position="52"/>
        <end position="66"/>
    </location>
</feature>
<feature type="region of interest" description="Disordered" evidence="1">
    <location>
        <begin position="52"/>
        <end position="73"/>
    </location>
</feature>
<accession>A0A1Q9AIA1</accession>
<dbReference type="EMBL" id="MKIO01000031">
    <property type="protein sequence ID" value="OLP54993.1"/>
    <property type="molecule type" value="Genomic_DNA"/>
</dbReference>
<dbReference type="Proteomes" id="UP000186143">
    <property type="component" value="Unassembled WGS sequence"/>
</dbReference>
<evidence type="ECO:0000313" key="2">
    <source>
        <dbReference type="EMBL" id="OLP54993.1"/>
    </source>
</evidence>